<dbReference type="Pfam" id="PF00270">
    <property type="entry name" value="DEAD"/>
    <property type="match status" value="1"/>
</dbReference>
<feature type="non-terminal residue" evidence="7">
    <location>
        <position position="113"/>
    </location>
</feature>
<gene>
    <name evidence="7" type="ORF">A245_12820</name>
</gene>
<dbReference type="GO" id="GO:0005524">
    <property type="term" value="F:ATP binding"/>
    <property type="evidence" value="ECO:0007669"/>
    <property type="project" value="InterPro"/>
</dbReference>
<organism evidence="7 8">
    <name type="scientific">Pseudomonas syringae pv. actinidiae ICMP 19096</name>
    <dbReference type="NCBI Taxonomy" id="1194405"/>
    <lineage>
        <taxon>Bacteria</taxon>
        <taxon>Pseudomonadati</taxon>
        <taxon>Pseudomonadota</taxon>
        <taxon>Gammaproteobacteria</taxon>
        <taxon>Pseudomonadales</taxon>
        <taxon>Pseudomonadaceae</taxon>
        <taxon>Pseudomonas</taxon>
        <taxon>Pseudomonas syringae</taxon>
    </lineage>
</organism>
<evidence type="ECO:0000313" key="7">
    <source>
        <dbReference type="EMBL" id="EPN62920.1"/>
    </source>
</evidence>
<reference evidence="7 8" key="1">
    <citation type="journal article" date="2013" name="PLoS Pathog.">
        <title>Genomic analysis of the Kiwifruit pathogen Pseudomonas syringae pv. actinidiae provides insight into the origins of an emergent plant disease.</title>
        <authorList>
            <person name="McCann H.C."/>
            <person name="Rikkerink E.H."/>
            <person name="Bertels F."/>
            <person name="Fiers M."/>
            <person name="Lu A."/>
            <person name="Rees-George J."/>
            <person name="Andersen M.T."/>
            <person name="Gleave A.P."/>
            <person name="Haubold B."/>
            <person name="Wohlers M.W."/>
            <person name="Guttman D.S."/>
            <person name="Wang P.W."/>
            <person name="Straub C."/>
            <person name="Vanneste J.L."/>
            <person name="Rainey P.B."/>
            <person name="Templeton M.D."/>
        </authorList>
    </citation>
    <scope>NUCLEOTIDE SEQUENCE [LARGE SCALE GENOMIC DNA]</scope>
    <source>
        <strain evidence="7 8">ICMP 19096</strain>
    </source>
</reference>
<dbReference type="InterPro" id="IPR014001">
    <property type="entry name" value="Helicase_ATP-bd"/>
</dbReference>
<dbReference type="AlphaFoldDB" id="A0A656K026"/>
<dbReference type="GO" id="GO:0043590">
    <property type="term" value="C:bacterial nucleoid"/>
    <property type="evidence" value="ECO:0007669"/>
    <property type="project" value="TreeGrafter"/>
</dbReference>
<evidence type="ECO:0000256" key="5">
    <source>
        <dbReference type="ARBA" id="ARBA00034808"/>
    </source>
</evidence>
<dbReference type="Proteomes" id="UP000018849">
    <property type="component" value="Unassembled WGS sequence"/>
</dbReference>
<evidence type="ECO:0000256" key="3">
    <source>
        <dbReference type="ARBA" id="ARBA00023235"/>
    </source>
</evidence>
<dbReference type="GO" id="GO:0006310">
    <property type="term" value="P:DNA recombination"/>
    <property type="evidence" value="ECO:0007669"/>
    <property type="project" value="TreeGrafter"/>
</dbReference>
<dbReference type="SUPFAM" id="SSF52540">
    <property type="entry name" value="P-loop containing nucleoside triphosphate hydrolases"/>
    <property type="match status" value="1"/>
</dbReference>
<dbReference type="GO" id="GO:0030894">
    <property type="term" value="C:replisome"/>
    <property type="evidence" value="ECO:0007669"/>
    <property type="project" value="TreeGrafter"/>
</dbReference>
<dbReference type="GO" id="GO:0006281">
    <property type="term" value="P:DNA repair"/>
    <property type="evidence" value="ECO:0007669"/>
    <property type="project" value="TreeGrafter"/>
</dbReference>
<dbReference type="InterPro" id="IPR027417">
    <property type="entry name" value="P-loop_NTPase"/>
</dbReference>
<dbReference type="CDD" id="cd17920">
    <property type="entry name" value="DEXHc_RecQ"/>
    <property type="match status" value="1"/>
</dbReference>
<dbReference type="GO" id="GO:0043138">
    <property type="term" value="F:3'-5' DNA helicase activity"/>
    <property type="evidence" value="ECO:0007669"/>
    <property type="project" value="UniProtKB-EC"/>
</dbReference>
<evidence type="ECO:0000256" key="2">
    <source>
        <dbReference type="ARBA" id="ARBA00023125"/>
    </source>
</evidence>
<dbReference type="Gene3D" id="3.40.50.300">
    <property type="entry name" value="P-loop containing nucleotide triphosphate hydrolases"/>
    <property type="match status" value="1"/>
</dbReference>
<comment type="caution">
    <text evidence="7">The sequence shown here is derived from an EMBL/GenBank/DDBJ whole genome shotgun (WGS) entry which is preliminary data.</text>
</comment>
<keyword evidence="7" id="KW-0378">Hydrolase</keyword>
<accession>A0A656K026</accession>
<dbReference type="GO" id="GO:0009378">
    <property type="term" value="F:four-way junction helicase activity"/>
    <property type="evidence" value="ECO:0007669"/>
    <property type="project" value="TreeGrafter"/>
</dbReference>
<comment type="catalytic activity">
    <reaction evidence="4">
        <text>Couples ATP hydrolysis with the unwinding of duplex DNA by translocating in the 3'-5' direction.</text>
        <dbReference type="EC" id="5.6.2.4"/>
    </reaction>
</comment>
<dbReference type="GO" id="GO:0005737">
    <property type="term" value="C:cytoplasm"/>
    <property type="evidence" value="ECO:0007669"/>
    <property type="project" value="TreeGrafter"/>
</dbReference>
<dbReference type="GO" id="GO:0003677">
    <property type="term" value="F:DNA binding"/>
    <property type="evidence" value="ECO:0007669"/>
    <property type="project" value="UniProtKB-KW"/>
</dbReference>
<dbReference type="EMBL" id="AOKF01001080">
    <property type="protein sequence ID" value="EPN62920.1"/>
    <property type="molecule type" value="Genomic_DNA"/>
</dbReference>
<evidence type="ECO:0000313" key="8">
    <source>
        <dbReference type="Proteomes" id="UP000018849"/>
    </source>
</evidence>
<sequence>MLEQAQRVLKDIFGYDSFRGRQGAIIERVANGGDALVLMPTGGGKSLCFQVPGLLRDGLCVVVSPLIALMDDQVATLDELGVSAAALNSTLNAEQQRELANRIRLGEVKMLYL</sequence>
<proteinExistence type="inferred from homology"/>
<dbReference type="PROSITE" id="PS51192">
    <property type="entry name" value="HELICASE_ATP_BIND_1"/>
    <property type="match status" value="1"/>
</dbReference>
<evidence type="ECO:0000259" key="6">
    <source>
        <dbReference type="PROSITE" id="PS51192"/>
    </source>
</evidence>
<keyword evidence="2" id="KW-0238">DNA-binding</keyword>
<comment type="similarity">
    <text evidence="1">Belongs to the helicase family. RecQ subfamily.</text>
</comment>
<evidence type="ECO:0000256" key="4">
    <source>
        <dbReference type="ARBA" id="ARBA00034617"/>
    </source>
</evidence>
<dbReference type="PANTHER" id="PTHR13710:SF105">
    <property type="entry name" value="ATP-DEPENDENT DNA HELICASE Q1"/>
    <property type="match status" value="1"/>
</dbReference>
<name>A0A656K026_PSESF</name>
<feature type="domain" description="Helicase ATP-binding" evidence="6">
    <location>
        <begin position="26"/>
        <end position="113"/>
    </location>
</feature>
<protein>
    <recommendedName>
        <fullName evidence="5">DNA 3'-5' helicase</fullName>
        <ecNumber evidence="5">5.6.2.4</ecNumber>
    </recommendedName>
</protein>
<evidence type="ECO:0000256" key="1">
    <source>
        <dbReference type="ARBA" id="ARBA00005446"/>
    </source>
</evidence>
<dbReference type="EC" id="5.6.2.4" evidence="5"/>
<keyword evidence="7" id="KW-0067">ATP-binding</keyword>
<keyword evidence="3" id="KW-0413">Isomerase</keyword>
<dbReference type="InterPro" id="IPR011545">
    <property type="entry name" value="DEAD/DEAH_box_helicase_dom"/>
</dbReference>
<keyword evidence="7" id="KW-0347">Helicase</keyword>
<dbReference type="PANTHER" id="PTHR13710">
    <property type="entry name" value="DNA HELICASE RECQ FAMILY MEMBER"/>
    <property type="match status" value="1"/>
</dbReference>
<keyword evidence="7" id="KW-0547">Nucleotide-binding</keyword>